<dbReference type="RefSeq" id="WP_108969773.1">
    <property type="nucleotide sequence ID" value="NZ_CP022190.1"/>
</dbReference>
<dbReference type="InterPro" id="IPR012338">
    <property type="entry name" value="Beta-lactam/transpept-like"/>
</dbReference>
<dbReference type="InterPro" id="IPR050491">
    <property type="entry name" value="AmpC-like"/>
</dbReference>
<dbReference type="Proteomes" id="UP000244915">
    <property type="component" value="Chromosome 2"/>
</dbReference>
<dbReference type="PANTHER" id="PTHR46825:SF9">
    <property type="entry name" value="BETA-LACTAMASE-RELATED DOMAIN-CONTAINING PROTEIN"/>
    <property type="match status" value="1"/>
</dbReference>
<reference evidence="2 3" key="1">
    <citation type="submission" date="2017-06" db="EMBL/GenBank/DDBJ databases">
        <title>Yangia sp. YSBP01 complete genome sequence.</title>
        <authorList>
            <person name="Woo J.-H."/>
            <person name="Kim H.-S."/>
        </authorList>
    </citation>
    <scope>NUCLEOTIDE SEQUENCE [LARGE SCALE GENOMIC DNA]</scope>
    <source>
        <strain evidence="2 3">YSBP01</strain>
    </source>
</reference>
<dbReference type="EMBL" id="CP022190">
    <property type="protein sequence ID" value="AWI85784.1"/>
    <property type="molecule type" value="Genomic_DNA"/>
</dbReference>
<dbReference type="KEGG" id="ypac:CEW88_19070"/>
<organism evidence="2 3">
    <name type="scientific">Alloyangia pacifica</name>
    <dbReference type="NCBI Taxonomy" id="311180"/>
    <lineage>
        <taxon>Bacteria</taxon>
        <taxon>Pseudomonadati</taxon>
        <taxon>Pseudomonadota</taxon>
        <taxon>Alphaproteobacteria</taxon>
        <taxon>Rhodobacterales</taxon>
        <taxon>Roseobacteraceae</taxon>
        <taxon>Alloyangia</taxon>
    </lineage>
</organism>
<evidence type="ECO:0000259" key="1">
    <source>
        <dbReference type="Pfam" id="PF00144"/>
    </source>
</evidence>
<dbReference type="SUPFAM" id="SSF56601">
    <property type="entry name" value="beta-lactamase/transpeptidase-like"/>
    <property type="match status" value="1"/>
</dbReference>
<gene>
    <name evidence="2" type="ORF">CEW88_19070</name>
</gene>
<sequence>MAEADWVAAQSAAEAELAGWDGEGPGAVVLGVERGGLHPLAARGRAVPGGAALDAGSVFRWASVTKHVLAACVLDSGALPLEMPLGAALPELAPAPAAVTVAQALAMQGGVPDTRESLTLLGFGALDRTEAAALLDWSARIDRLNAAPGTEVAYSNGGYRLLEAALERRGVVFAEWVAARAGRLGLGMRASEHWSDPVPGLVLGHVASETAWSHGAQGMHLSAAGSLSGSAADLALWLADLMPRPEFARMARSLPLASGQATGYGLGLRLLQIAGEAVPGHGGAQPGYRAGFLCAPDEARALVVLSNRDDGDATGIAARVWARMRGGRLHREAAGNWAPPGLYAAPSGDLWAEVRPGAISVRDAEEALFAAPDGGVESAAPQSMMRLRCTDGAIVGEMFHRPVRLLPVSAGSGAADAPGLDGHWVSDGALFEICGDRLRWGVGPRATEVVLTPLGNGRWLFPAMGRRICLTRFSPDRFRLSLARSRVVEYQRL</sequence>
<dbReference type="OrthoDB" id="119951at2"/>
<dbReference type="InterPro" id="IPR001466">
    <property type="entry name" value="Beta-lactam-related"/>
</dbReference>
<dbReference type="PANTHER" id="PTHR46825">
    <property type="entry name" value="D-ALANYL-D-ALANINE-CARBOXYPEPTIDASE/ENDOPEPTIDASE AMPH"/>
    <property type="match status" value="1"/>
</dbReference>
<name>A0A2U8HIX7_9RHOB</name>
<proteinExistence type="predicted"/>
<evidence type="ECO:0000313" key="2">
    <source>
        <dbReference type="EMBL" id="AWI85784.1"/>
    </source>
</evidence>
<dbReference type="GO" id="GO:0016787">
    <property type="term" value="F:hydrolase activity"/>
    <property type="evidence" value="ECO:0007669"/>
    <property type="project" value="UniProtKB-KW"/>
</dbReference>
<feature type="domain" description="Beta-lactamase-related" evidence="1">
    <location>
        <begin position="22"/>
        <end position="314"/>
    </location>
</feature>
<keyword evidence="2" id="KW-0378">Hydrolase</keyword>
<dbReference type="AlphaFoldDB" id="A0A2U8HIX7"/>
<dbReference type="Pfam" id="PF00144">
    <property type="entry name" value="Beta-lactamase"/>
    <property type="match status" value="1"/>
</dbReference>
<evidence type="ECO:0000313" key="3">
    <source>
        <dbReference type="Proteomes" id="UP000244915"/>
    </source>
</evidence>
<protein>
    <submittedName>
        <fullName evidence="2">Serine hydrolase</fullName>
    </submittedName>
</protein>
<dbReference type="Gene3D" id="3.40.710.10">
    <property type="entry name" value="DD-peptidase/beta-lactamase superfamily"/>
    <property type="match status" value="1"/>
</dbReference>
<accession>A0A2U8HIX7</accession>